<dbReference type="PROSITE" id="PS51257">
    <property type="entry name" value="PROKAR_LIPOPROTEIN"/>
    <property type="match status" value="1"/>
</dbReference>
<protein>
    <recommendedName>
        <fullName evidence="3">Lipoprotein</fullName>
    </recommendedName>
</protein>
<dbReference type="AlphaFoldDB" id="A0A4D4J017"/>
<dbReference type="EMBL" id="BJFL01000005">
    <property type="protein sequence ID" value="GDY29841.1"/>
    <property type="molecule type" value="Genomic_DNA"/>
</dbReference>
<organism evidence="1 2">
    <name type="scientific">Gandjariella thermophila</name>
    <dbReference type="NCBI Taxonomy" id="1931992"/>
    <lineage>
        <taxon>Bacteria</taxon>
        <taxon>Bacillati</taxon>
        <taxon>Actinomycetota</taxon>
        <taxon>Actinomycetes</taxon>
        <taxon>Pseudonocardiales</taxon>
        <taxon>Pseudonocardiaceae</taxon>
        <taxon>Gandjariella</taxon>
    </lineage>
</organism>
<evidence type="ECO:0000313" key="1">
    <source>
        <dbReference type="EMBL" id="GDY29841.1"/>
    </source>
</evidence>
<proteinExistence type="predicted"/>
<gene>
    <name evidence="1" type="ORF">GTS_14740</name>
</gene>
<evidence type="ECO:0008006" key="3">
    <source>
        <dbReference type="Google" id="ProtNLM"/>
    </source>
</evidence>
<dbReference type="RefSeq" id="WP_137813008.1">
    <property type="nucleotide sequence ID" value="NZ_BJFL01000005.1"/>
</dbReference>
<dbReference type="InterPro" id="IPR038468">
    <property type="entry name" value="MmpS_C"/>
</dbReference>
<dbReference type="Gene3D" id="2.60.40.2880">
    <property type="entry name" value="MmpS1-5, C-terminal soluble domain"/>
    <property type="match status" value="1"/>
</dbReference>
<evidence type="ECO:0000313" key="2">
    <source>
        <dbReference type="Proteomes" id="UP000298860"/>
    </source>
</evidence>
<reference evidence="2" key="1">
    <citation type="submission" date="2019-04" db="EMBL/GenBank/DDBJ databases">
        <title>Draft genome sequence of Pseudonocardiaceae bacterium SL3-2-4.</title>
        <authorList>
            <person name="Ningsih F."/>
            <person name="Yokota A."/>
            <person name="Sakai Y."/>
            <person name="Nanatani K."/>
            <person name="Yabe S."/>
            <person name="Oetari A."/>
            <person name="Sjamsuridzal W."/>
        </authorList>
    </citation>
    <scope>NUCLEOTIDE SEQUENCE [LARGE SCALE GENOMIC DNA]</scope>
    <source>
        <strain evidence="2">SL3-2-4</strain>
    </source>
</reference>
<comment type="caution">
    <text evidence="1">The sequence shown here is derived from an EMBL/GenBank/DDBJ whole genome shotgun (WGS) entry which is preliminary data.</text>
</comment>
<keyword evidence="2" id="KW-1185">Reference proteome</keyword>
<sequence>MRRGAVLGIVMITPALLASGCGLFENHTIRVEVTGAGTAEEIFYSFPGQATTGRTAEYTANSPGALRHVRLPWSASATTGFGFVDVTTTATGPVSCTIIVDGRTVLRRHSTDDHGVQCHYSVQGS</sequence>
<dbReference type="Proteomes" id="UP000298860">
    <property type="component" value="Unassembled WGS sequence"/>
</dbReference>
<accession>A0A4D4J017</accession>
<name>A0A4D4J017_9PSEU</name>